<name>R7UDJ1_CAPTE</name>
<dbReference type="EMBL" id="AMQN01008253">
    <property type="status" value="NOT_ANNOTATED_CDS"/>
    <property type="molecule type" value="Genomic_DNA"/>
</dbReference>
<dbReference type="PANTHER" id="PTHR12771:SF2">
    <property type="entry name" value="ELMO DOMAIN-CONTAINING PROTEIN 3"/>
    <property type="match status" value="1"/>
</dbReference>
<dbReference type="EMBL" id="KB302616">
    <property type="protein sequence ID" value="ELU04049.1"/>
    <property type="molecule type" value="Genomic_DNA"/>
</dbReference>
<accession>R7UDJ1</accession>
<dbReference type="OMA" id="PHWENIG"/>
<dbReference type="InterPro" id="IPR006816">
    <property type="entry name" value="ELMO_dom"/>
</dbReference>
<dbReference type="InterPro" id="IPR050868">
    <property type="entry name" value="ELMO_domain-containing"/>
</dbReference>
<sequence length="238" mass="27132">IHTTIERRGFSCLKHFIFGPPKLRPDLMNERDMVFCLAASPLNNNQPLHIRVLQTIYRKLTGSKFDCARYGSHWEDIGFQGNDPATDLRSVGILSLLQILHLVSDARYSALARDIYSLSTHETQNFPFCIMGINMTRVALLTLREGSLNKECNRQSEVLSPFNDLYVSIYFHLYRLWKSGQKTIADTGFVLKDVEDLAKKSPKTLLDNLRSHVESCKKKEVGSVEGVMNFMDVCAEEQ</sequence>
<keyword evidence="4" id="KW-1185">Reference proteome</keyword>
<feature type="domain" description="ELMO" evidence="1">
    <location>
        <begin position="48"/>
        <end position="202"/>
    </location>
</feature>
<evidence type="ECO:0000313" key="3">
    <source>
        <dbReference type="EnsemblMetazoa" id="CapteP126682"/>
    </source>
</evidence>
<dbReference type="AlphaFoldDB" id="R7UDJ1"/>
<dbReference type="PROSITE" id="PS51335">
    <property type="entry name" value="ELMO"/>
    <property type="match status" value="1"/>
</dbReference>
<organism evidence="2">
    <name type="scientific">Capitella teleta</name>
    <name type="common">Polychaete worm</name>
    <dbReference type="NCBI Taxonomy" id="283909"/>
    <lineage>
        <taxon>Eukaryota</taxon>
        <taxon>Metazoa</taxon>
        <taxon>Spiralia</taxon>
        <taxon>Lophotrochozoa</taxon>
        <taxon>Annelida</taxon>
        <taxon>Polychaeta</taxon>
        <taxon>Sedentaria</taxon>
        <taxon>Scolecida</taxon>
        <taxon>Capitellidae</taxon>
        <taxon>Capitella</taxon>
    </lineage>
</organism>
<reference evidence="3" key="3">
    <citation type="submission" date="2015-06" db="UniProtKB">
        <authorList>
            <consortium name="EnsemblMetazoa"/>
        </authorList>
    </citation>
    <scope>IDENTIFICATION</scope>
</reference>
<dbReference type="Proteomes" id="UP000014760">
    <property type="component" value="Unassembled WGS sequence"/>
</dbReference>
<protein>
    <recommendedName>
        <fullName evidence="1">ELMO domain-containing protein</fullName>
    </recommendedName>
</protein>
<evidence type="ECO:0000259" key="1">
    <source>
        <dbReference type="PROSITE" id="PS51335"/>
    </source>
</evidence>
<dbReference type="OrthoDB" id="266227at2759"/>
<evidence type="ECO:0000313" key="4">
    <source>
        <dbReference type="Proteomes" id="UP000014760"/>
    </source>
</evidence>
<proteinExistence type="predicted"/>
<reference evidence="4" key="1">
    <citation type="submission" date="2012-12" db="EMBL/GenBank/DDBJ databases">
        <authorList>
            <person name="Hellsten U."/>
            <person name="Grimwood J."/>
            <person name="Chapman J.A."/>
            <person name="Shapiro H."/>
            <person name="Aerts A."/>
            <person name="Otillar R.P."/>
            <person name="Terry A.Y."/>
            <person name="Boore J.L."/>
            <person name="Simakov O."/>
            <person name="Marletaz F."/>
            <person name="Cho S.-J."/>
            <person name="Edsinger-Gonzales E."/>
            <person name="Havlak P."/>
            <person name="Kuo D.-H."/>
            <person name="Larsson T."/>
            <person name="Lv J."/>
            <person name="Arendt D."/>
            <person name="Savage R."/>
            <person name="Osoegawa K."/>
            <person name="de Jong P."/>
            <person name="Lindberg D.R."/>
            <person name="Seaver E.C."/>
            <person name="Weisblat D.A."/>
            <person name="Putnam N.H."/>
            <person name="Grigoriev I.V."/>
            <person name="Rokhsar D.S."/>
        </authorList>
    </citation>
    <scope>NUCLEOTIDE SEQUENCE</scope>
    <source>
        <strain evidence="4">I ESC-2004</strain>
    </source>
</reference>
<feature type="non-terminal residue" evidence="2">
    <location>
        <position position="1"/>
    </location>
</feature>
<dbReference type="PANTHER" id="PTHR12771">
    <property type="entry name" value="ENGULFMENT AND CELL MOTILITY"/>
    <property type="match status" value="1"/>
</dbReference>
<gene>
    <name evidence="2" type="ORF">CAPTEDRAFT_126682</name>
</gene>
<evidence type="ECO:0000313" key="2">
    <source>
        <dbReference type="EMBL" id="ELU04049.1"/>
    </source>
</evidence>
<dbReference type="HOGENOM" id="CLU_060970_1_0_1"/>
<dbReference type="Pfam" id="PF04727">
    <property type="entry name" value="ELMO_CED12"/>
    <property type="match status" value="1"/>
</dbReference>
<reference evidence="2 4" key="2">
    <citation type="journal article" date="2013" name="Nature">
        <title>Insights into bilaterian evolution from three spiralian genomes.</title>
        <authorList>
            <person name="Simakov O."/>
            <person name="Marletaz F."/>
            <person name="Cho S.J."/>
            <person name="Edsinger-Gonzales E."/>
            <person name="Havlak P."/>
            <person name="Hellsten U."/>
            <person name="Kuo D.H."/>
            <person name="Larsson T."/>
            <person name="Lv J."/>
            <person name="Arendt D."/>
            <person name="Savage R."/>
            <person name="Osoegawa K."/>
            <person name="de Jong P."/>
            <person name="Grimwood J."/>
            <person name="Chapman J.A."/>
            <person name="Shapiro H."/>
            <person name="Aerts A."/>
            <person name="Otillar R.P."/>
            <person name="Terry A.Y."/>
            <person name="Boore J.L."/>
            <person name="Grigoriev I.V."/>
            <person name="Lindberg D.R."/>
            <person name="Seaver E.C."/>
            <person name="Weisblat D.A."/>
            <person name="Putnam N.H."/>
            <person name="Rokhsar D.S."/>
        </authorList>
    </citation>
    <scope>NUCLEOTIDE SEQUENCE</scope>
    <source>
        <strain evidence="2 4">I ESC-2004</strain>
    </source>
</reference>
<dbReference type="EnsemblMetazoa" id="CapteT126682">
    <property type="protein sequence ID" value="CapteP126682"/>
    <property type="gene ID" value="CapteG126682"/>
</dbReference>